<protein>
    <submittedName>
        <fullName evidence="3">ISAs1 family transposase</fullName>
    </submittedName>
</protein>
<dbReference type="PANTHER" id="PTHR30298:SF0">
    <property type="entry name" value="PROTEIN YBFL-RELATED"/>
    <property type="match status" value="1"/>
</dbReference>
<dbReference type="GO" id="GO:0004803">
    <property type="term" value="F:transposase activity"/>
    <property type="evidence" value="ECO:0007669"/>
    <property type="project" value="InterPro"/>
</dbReference>
<feature type="domain" description="H repeat-associated protein N-terminal" evidence="2">
    <location>
        <begin position="228"/>
        <end position="315"/>
    </location>
</feature>
<evidence type="ECO:0000259" key="2">
    <source>
        <dbReference type="Pfam" id="PF13808"/>
    </source>
</evidence>
<dbReference type="InterPro" id="IPR051698">
    <property type="entry name" value="Transposase_11-like"/>
</dbReference>
<dbReference type="InterPro" id="IPR032806">
    <property type="entry name" value="YbfD_N"/>
</dbReference>
<organism evidence="3">
    <name type="scientific">Desulfatirhabdium butyrativorans</name>
    <dbReference type="NCBI Taxonomy" id="340467"/>
    <lineage>
        <taxon>Bacteria</taxon>
        <taxon>Pseudomonadati</taxon>
        <taxon>Thermodesulfobacteriota</taxon>
        <taxon>Desulfobacteria</taxon>
        <taxon>Desulfobacterales</taxon>
        <taxon>Desulfatirhabdiaceae</taxon>
        <taxon>Desulfatirhabdium</taxon>
    </lineage>
</organism>
<accession>A0A7C4VQP7</accession>
<sequence>MSNLNISSSSGLPLFILRPVRRDEMDRWRILMSRHHYLGFERIVGESLCYVATYNETQWVALLGWGSAALKCTARDQWIGWDRQLQFKRLHLIANNVRFLILPDWHIPNLASHLLALNLKRLSQDWQLYHGHPILLVETFVDSARFAGTCYRAAGWQLLGSTQGYSKCNKGYWHNGQPKLILVRPLVADVCRHLRAPFLTPISAPRKERMAMIDINRLPLQGDGGLIDMLKNVADPRKPRGVRHPVVTIVAIAICAVLSGARNFAAIAEWAQTLGRETLRKLGSKRPKPPSEPTIRRVLQSLNADLWDSQIGDWIAQHCPLAGRAVAVDGKTLRGAHDPGKRPIHLLSAIIHQDALVIGQAAVDEKTNEISKLPELLAPLPLQGAVVTADAMHTQKDTARYIVEEKQADYLFIVKENQSTLLDDIKTLNLSAFPPCTHHHR</sequence>
<dbReference type="Pfam" id="PF01609">
    <property type="entry name" value="DDE_Tnp_1"/>
    <property type="match status" value="1"/>
</dbReference>
<dbReference type="Pfam" id="PF13808">
    <property type="entry name" value="DDE_Tnp_1_assoc"/>
    <property type="match status" value="1"/>
</dbReference>
<reference evidence="3" key="1">
    <citation type="journal article" date="2020" name="mSystems">
        <title>Genome- and Community-Level Interaction Insights into Carbon Utilization and Element Cycling Functions of Hydrothermarchaeota in Hydrothermal Sediment.</title>
        <authorList>
            <person name="Zhou Z."/>
            <person name="Liu Y."/>
            <person name="Xu W."/>
            <person name="Pan J."/>
            <person name="Luo Z.H."/>
            <person name="Li M."/>
        </authorList>
    </citation>
    <scope>NUCLEOTIDE SEQUENCE [LARGE SCALE GENOMIC DNA]</scope>
    <source>
        <strain evidence="3">SpSt-477</strain>
    </source>
</reference>
<name>A0A7C4VQP7_9BACT</name>
<dbReference type="InterPro" id="IPR025639">
    <property type="entry name" value="DruA"/>
</dbReference>
<dbReference type="GO" id="GO:0006313">
    <property type="term" value="P:DNA transposition"/>
    <property type="evidence" value="ECO:0007669"/>
    <property type="project" value="InterPro"/>
</dbReference>
<gene>
    <name evidence="3" type="ORF">ENS29_11705</name>
</gene>
<dbReference type="InterPro" id="IPR002559">
    <property type="entry name" value="Transposase_11"/>
</dbReference>
<feature type="domain" description="Transposase IS4-like" evidence="1">
    <location>
        <begin position="324"/>
        <end position="423"/>
    </location>
</feature>
<evidence type="ECO:0000313" key="3">
    <source>
        <dbReference type="EMBL" id="HGU33509.1"/>
    </source>
</evidence>
<dbReference type="NCBIfam" id="NF033564">
    <property type="entry name" value="transpos_ISAs1"/>
    <property type="match status" value="1"/>
</dbReference>
<dbReference type="PANTHER" id="PTHR30298">
    <property type="entry name" value="H REPEAT-ASSOCIATED PREDICTED TRANSPOSASE"/>
    <property type="match status" value="1"/>
</dbReference>
<evidence type="ECO:0000259" key="1">
    <source>
        <dbReference type="Pfam" id="PF01609"/>
    </source>
</evidence>
<dbReference type="EMBL" id="DSUH01000267">
    <property type="protein sequence ID" value="HGU33509.1"/>
    <property type="molecule type" value="Genomic_DNA"/>
</dbReference>
<dbReference type="AlphaFoldDB" id="A0A7C4VQP7"/>
<dbReference type="Pfam" id="PF14236">
    <property type="entry name" value="DruA"/>
    <property type="match status" value="1"/>
</dbReference>
<dbReference type="GO" id="GO:0003677">
    <property type="term" value="F:DNA binding"/>
    <property type="evidence" value="ECO:0007669"/>
    <property type="project" value="InterPro"/>
</dbReference>
<comment type="caution">
    <text evidence="3">The sequence shown here is derived from an EMBL/GenBank/DDBJ whole genome shotgun (WGS) entry which is preliminary data.</text>
</comment>
<proteinExistence type="predicted"/>
<dbReference type="InterPro" id="IPR047647">
    <property type="entry name" value="ISAs1_transpos"/>
</dbReference>